<dbReference type="OrthoDB" id="9796523at2"/>
<dbReference type="RefSeq" id="WP_015770301.1">
    <property type="nucleotide sequence ID" value="NC_013192.1"/>
</dbReference>
<keyword evidence="2" id="KW-1185">Reference proteome</keyword>
<organism evidence="1 2">
    <name type="scientific">Leptotrichia buccalis (strain ATCC 14201 / DSM 1135 / JCM 12969 / NCTC 10249 / C-1013-b)</name>
    <dbReference type="NCBI Taxonomy" id="523794"/>
    <lineage>
        <taxon>Bacteria</taxon>
        <taxon>Fusobacteriati</taxon>
        <taxon>Fusobacteriota</taxon>
        <taxon>Fusobacteriia</taxon>
        <taxon>Fusobacteriales</taxon>
        <taxon>Leptotrichiaceae</taxon>
        <taxon>Leptotrichia</taxon>
    </lineage>
</organism>
<accession>C7ND88</accession>
<gene>
    <name evidence="1" type="ordered locus">Lebu_2107</name>
</gene>
<proteinExistence type="predicted"/>
<dbReference type="Proteomes" id="UP000001910">
    <property type="component" value="Chromosome"/>
</dbReference>
<reference evidence="1 2" key="1">
    <citation type="journal article" date="2009" name="Stand. Genomic Sci.">
        <title>Complete genome sequence of Leptotrichia buccalis type strain (C-1013-b).</title>
        <authorList>
            <person name="Ivanova N."/>
            <person name="Gronow S."/>
            <person name="Lapidus A."/>
            <person name="Copeland A."/>
            <person name="Glavina Del Rio T."/>
            <person name="Nolan M."/>
            <person name="Lucas S."/>
            <person name="Chen F."/>
            <person name="Tice H."/>
            <person name="Cheng J.F."/>
            <person name="Saunders E."/>
            <person name="Bruce D."/>
            <person name="Goodwin L."/>
            <person name="Brettin T."/>
            <person name="Detter J.C."/>
            <person name="Han C."/>
            <person name="Pitluck S."/>
            <person name="Mikhailova N."/>
            <person name="Pati A."/>
            <person name="Mavrommatis K."/>
            <person name="Chen A."/>
            <person name="Palaniappan K."/>
            <person name="Land M."/>
            <person name="Hauser L."/>
            <person name="Chang Y.J."/>
            <person name="Jeffries C.D."/>
            <person name="Chain P."/>
            <person name="Rohde C."/>
            <person name="Goker M."/>
            <person name="Bristow J."/>
            <person name="Eisen J.A."/>
            <person name="Markowitz V."/>
            <person name="Hugenholtz P."/>
            <person name="Kyrpides N.C."/>
            <person name="Klenk H.P."/>
        </authorList>
    </citation>
    <scope>NUCLEOTIDE SEQUENCE [LARGE SCALE GENOMIC DNA]</scope>
    <source>
        <strain evidence="2">ATCC 14201 / DSM 1135 / JCM 12969 / NCTC 10249 / C-1013-b</strain>
    </source>
</reference>
<dbReference type="AlphaFoldDB" id="C7ND88"/>
<dbReference type="HOGENOM" id="CLU_1319622_0_0_0"/>
<evidence type="ECO:0000313" key="2">
    <source>
        <dbReference type="Proteomes" id="UP000001910"/>
    </source>
</evidence>
<dbReference type="InterPro" id="IPR025591">
    <property type="entry name" value="RloB"/>
</dbReference>
<protein>
    <recommendedName>
        <fullName evidence="3">Abortive phage resistance protein</fullName>
    </recommendedName>
</protein>
<dbReference type="Pfam" id="PF13707">
    <property type="entry name" value="RloB"/>
    <property type="match status" value="1"/>
</dbReference>
<sequence length="208" mass="25083">MARKKGQNNQNREITRKKIYLFLEGEKNCSEHLYLKKYYDSFGTRAVDVDFRFFPCKGGDWKNVKRTIKKEIKKGNINSEVWCVLDKDQNNLDFIQKECDKECYKLIFSNISFELWLLYHYCKYSNIGKCDKRNYIKKLEKIKGIKYEKSKGIVVNKEEIKTAIRNSRIKYEMCSKDKIPLNESYNCTNFYKIIERIDEAFKEREFKN</sequence>
<evidence type="ECO:0008006" key="3">
    <source>
        <dbReference type="Google" id="ProtNLM"/>
    </source>
</evidence>
<evidence type="ECO:0000313" key="1">
    <source>
        <dbReference type="EMBL" id="ACV39966.1"/>
    </source>
</evidence>
<name>C7ND88_LEPBD</name>
<dbReference type="STRING" id="523794.Lebu_2107"/>
<dbReference type="EMBL" id="CP001685">
    <property type="protein sequence ID" value="ACV39966.1"/>
    <property type="molecule type" value="Genomic_DNA"/>
</dbReference>
<dbReference type="KEGG" id="lba:Lebu_2107"/>